<reference evidence="2 3" key="1">
    <citation type="journal article" date="2021" name="Microorganisms">
        <title>Bacterial Dimethylsulfoniopropionate Biosynthesis in the East China Sea.</title>
        <authorList>
            <person name="Liu J."/>
            <person name="Zhang Y."/>
            <person name="Liu J."/>
            <person name="Zhong H."/>
            <person name="Williams B.T."/>
            <person name="Zheng Y."/>
            <person name="Curson A.R.J."/>
            <person name="Sun C."/>
            <person name="Sun H."/>
            <person name="Song D."/>
            <person name="Wagner Mackenzie B."/>
            <person name="Bermejo Martinez A."/>
            <person name="Todd J.D."/>
            <person name="Zhang X.H."/>
        </authorList>
    </citation>
    <scope>NUCLEOTIDE SEQUENCE [LARGE SCALE GENOMIC DNA]</scope>
    <source>
        <strain evidence="2 3">ESS08</strain>
    </source>
</reference>
<dbReference type="AlphaFoldDB" id="A0A944CM91"/>
<proteinExistence type="predicted"/>
<dbReference type="RefSeq" id="WP_213370091.1">
    <property type="nucleotide sequence ID" value="NZ_QTKX01000002.1"/>
</dbReference>
<feature type="transmembrane region" description="Helical" evidence="1">
    <location>
        <begin position="6"/>
        <end position="21"/>
    </location>
</feature>
<keyword evidence="1" id="KW-0472">Membrane</keyword>
<sequence>MLGALGFAAFLFFSVLLYQLVKNREKIKKVSYKNRSIVVIVFVCLLLFSASAVYYAGNWVAGFIGNESMKLPFHIIWTLIIVVITSRIWELLLTRVKRDSGIA</sequence>
<gene>
    <name evidence="2" type="ORF">DYI25_14420</name>
</gene>
<accession>A0A944CM91</accession>
<feature type="transmembrane region" description="Helical" evidence="1">
    <location>
        <begin position="75"/>
        <end position="93"/>
    </location>
</feature>
<feature type="transmembrane region" description="Helical" evidence="1">
    <location>
        <begin position="37"/>
        <end position="55"/>
    </location>
</feature>
<dbReference type="EMBL" id="QTKX01000002">
    <property type="protein sequence ID" value="MBS8265620.1"/>
    <property type="molecule type" value="Genomic_DNA"/>
</dbReference>
<keyword evidence="3" id="KW-1185">Reference proteome</keyword>
<evidence type="ECO:0000256" key="1">
    <source>
        <dbReference type="SAM" id="Phobius"/>
    </source>
</evidence>
<organism evidence="2 3">
    <name type="scientific">Mesobacillus boroniphilus</name>
    <dbReference type="NCBI Taxonomy" id="308892"/>
    <lineage>
        <taxon>Bacteria</taxon>
        <taxon>Bacillati</taxon>
        <taxon>Bacillota</taxon>
        <taxon>Bacilli</taxon>
        <taxon>Bacillales</taxon>
        <taxon>Bacillaceae</taxon>
        <taxon>Mesobacillus</taxon>
    </lineage>
</organism>
<keyword evidence="1" id="KW-1133">Transmembrane helix</keyword>
<evidence type="ECO:0000313" key="3">
    <source>
        <dbReference type="Proteomes" id="UP000761411"/>
    </source>
</evidence>
<protein>
    <submittedName>
        <fullName evidence="2">Uncharacterized protein</fullName>
    </submittedName>
</protein>
<comment type="caution">
    <text evidence="2">The sequence shown here is derived from an EMBL/GenBank/DDBJ whole genome shotgun (WGS) entry which is preliminary data.</text>
</comment>
<evidence type="ECO:0000313" key="2">
    <source>
        <dbReference type="EMBL" id="MBS8265620.1"/>
    </source>
</evidence>
<name>A0A944CM91_9BACI</name>
<keyword evidence="1" id="KW-0812">Transmembrane</keyword>
<dbReference type="Proteomes" id="UP000761411">
    <property type="component" value="Unassembled WGS sequence"/>
</dbReference>